<dbReference type="AlphaFoldDB" id="A0A942E6T6"/>
<proteinExistence type="predicted"/>
<name>A0A942E6T6_9HYPH</name>
<evidence type="ECO:0000313" key="1">
    <source>
        <dbReference type="EMBL" id="MBS3652375.1"/>
    </source>
</evidence>
<dbReference type="EMBL" id="JAGWCR010000024">
    <property type="protein sequence ID" value="MBS3652375.1"/>
    <property type="molecule type" value="Genomic_DNA"/>
</dbReference>
<evidence type="ECO:0000313" key="2">
    <source>
        <dbReference type="Proteomes" id="UP000680348"/>
    </source>
</evidence>
<organism evidence="1 2">
    <name type="scientific">Pseudaminobacter soli</name>
    <name type="common">ex Zhang et al. 2022</name>
    <dbReference type="NCBI Taxonomy" id="2831468"/>
    <lineage>
        <taxon>Bacteria</taxon>
        <taxon>Pseudomonadati</taxon>
        <taxon>Pseudomonadota</taxon>
        <taxon>Alphaproteobacteria</taxon>
        <taxon>Hyphomicrobiales</taxon>
        <taxon>Phyllobacteriaceae</taxon>
        <taxon>Pseudaminobacter</taxon>
    </lineage>
</organism>
<dbReference type="RefSeq" id="WP_188257926.1">
    <property type="nucleotide sequence ID" value="NZ_JABVCF010000024.1"/>
</dbReference>
<dbReference type="Proteomes" id="UP000680348">
    <property type="component" value="Unassembled WGS sequence"/>
</dbReference>
<comment type="caution">
    <text evidence="1">The sequence shown here is derived from an EMBL/GenBank/DDBJ whole genome shotgun (WGS) entry which is preliminary data.</text>
</comment>
<protein>
    <submittedName>
        <fullName evidence="1">Uncharacterized protein</fullName>
    </submittedName>
</protein>
<reference evidence="1" key="1">
    <citation type="submission" date="2021-04" db="EMBL/GenBank/DDBJ databases">
        <title>Pseudaminobacter soli sp. nov., isolated from paddy soil contaminated by heavy metals.</title>
        <authorList>
            <person name="Zhang K."/>
        </authorList>
    </citation>
    <scope>NUCLEOTIDE SEQUENCE</scope>
    <source>
        <strain evidence="1">19-2017</strain>
    </source>
</reference>
<keyword evidence="2" id="KW-1185">Reference proteome</keyword>
<sequence length="194" mass="21452">MTPEIQPFKQGQLDGLCGLYAIINAIRVALGEEERRYRRSDWEELFYELLCTVDDEIGAVRGVGCGLTTKSFHKAAHAAVEYMRDTHGVAISIGRLIPPHTKPTLRQVMRAIEAATAGQAVVACLSGKLNHWTVCRRATAKSLILFDSSSYLRLARSHCRMADEPKLANGPQYIIHSSRLWLVARLAGSMTSQG</sequence>
<accession>A0A942E6T6</accession>
<gene>
    <name evidence="1" type="ORF">KEU06_27675</name>
</gene>